<feature type="domain" description="Heterokaryon incompatibility" evidence="1">
    <location>
        <begin position="218"/>
        <end position="363"/>
    </location>
</feature>
<name>A0ABQ6WZ97_9EURO</name>
<reference evidence="2 3" key="1">
    <citation type="submission" date="2019-04" db="EMBL/GenBank/DDBJ databases">
        <authorList>
            <consortium name="DOE Joint Genome Institute"/>
            <person name="Mondo S."/>
            <person name="Kjaerbolling I."/>
            <person name="Vesth T."/>
            <person name="Frisvad J.C."/>
            <person name="Nybo J.L."/>
            <person name="Theobald S."/>
            <person name="Kildgaard S."/>
            <person name="Isbrandt T."/>
            <person name="Kuo A."/>
            <person name="Sato A."/>
            <person name="Lyhne E.K."/>
            <person name="Kogle M.E."/>
            <person name="Wiebenga A."/>
            <person name="Kun R.S."/>
            <person name="Lubbers R.J."/>
            <person name="Makela M.R."/>
            <person name="Barry K."/>
            <person name="Chovatia M."/>
            <person name="Clum A."/>
            <person name="Daum C."/>
            <person name="Haridas S."/>
            <person name="He G."/>
            <person name="LaButti K."/>
            <person name="Lipzen A."/>
            <person name="Riley R."/>
            <person name="Salamov A."/>
            <person name="Simmons B.A."/>
            <person name="Magnuson J.K."/>
            <person name="Henrissat B."/>
            <person name="Mortensen U.H."/>
            <person name="Larsen T.O."/>
            <person name="Devries R.P."/>
            <person name="Grigoriev I.V."/>
            <person name="Machida M."/>
            <person name="Baker S.E."/>
            <person name="Andersen M.R."/>
            <person name="Cantor M.N."/>
            <person name="Hua S.X."/>
        </authorList>
    </citation>
    <scope>NUCLEOTIDE SEQUENCE [LARGE SCALE GENOMIC DNA]</scope>
    <source>
        <strain evidence="2 3">CBS 117616</strain>
    </source>
</reference>
<dbReference type="PANTHER" id="PTHR33112:SF12">
    <property type="entry name" value="HETEROKARYON INCOMPATIBILITY DOMAIN-CONTAINING PROTEIN"/>
    <property type="match status" value="1"/>
</dbReference>
<dbReference type="PANTHER" id="PTHR33112">
    <property type="entry name" value="DOMAIN PROTEIN, PUTATIVE-RELATED"/>
    <property type="match status" value="1"/>
</dbReference>
<dbReference type="Pfam" id="PF06985">
    <property type="entry name" value="HET"/>
    <property type="match status" value="1"/>
</dbReference>
<protein>
    <submittedName>
        <fullName evidence="2">Heterokaryon incompatibility protein-domain-containing protein</fullName>
    </submittedName>
</protein>
<dbReference type="InterPro" id="IPR010730">
    <property type="entry name" value="HET"/>
</dbReference>
<dbReference type="Proteomes" id="UP000325395">
    <property type="component" value="Unassembled WGS sequence"/>
</dbReference>
<proteinExistence type="predicted"/>
<evidence type="ECO:0000313" key="3">
    <source>
        <dbReference type="Proteomes" id="UP000325395"/>
    </source>
</evidence>
<sequence>MVFWGEGRMQPSNHVFKCKCKDLDPIGLLTGTKSYSREIVCLGTIGDLRRNLDCSLCQLFVQAMELNSHKDDERPDTAEVYCKHTTNTTYLFLFTSRGLGGIIDLSRQEAIKAKSELAYPGVGSSLSDLNNDPGDHCAVRQGRVDSALIRSWIDCCIRDHGQYCCPPTMRKVRTRMGELPAYLACGTTTPRILHLMLVDVLEERLVEHSVSETPEIPYIALSYVWGHTPMLQTTTENLPKMRMPGAFSTKNVTLPRTVRDAMALVKHLGYRFLWVDALCIVQDAPNKSDQIQVMNLIYRRARLTIVAMVGENADSGLPGIMQGTHIGPPTAVVDGYKLQAGPPSFDIELKRSLHSTRGWTYQEVLLSPRCLFISLYQVYFRCTNGVSFQFTDPYSLNPITTLVWPTSVRSEDAEILIEGYERYVEVYTRRQLTYDNDILNAFTAILQELSLIFSVTFHDAIPNMNIVRALLWCPTCETSPERRSSVTNPCADSTPYFPSWSWLGWKGPVTYYIANFGKLRNETCMCGLLPQASLFWKPAMSTAFQKIETPDTKTIKREEKEVKCGRYSCCTILVATDRTPHIKVEDAPHSSSLTERSPNEHLMGPGSPQHLPEKFINLSILQFRASTVIARGYYFGECQYKSWMTDKCNEMDVLPIYDIQRRQCGGFFNPAIPTLTFDESQQFAIIAMSVSPAVCLPYKELIDKSYGFMGIDEEKCMCILHVMLLRFHGEVAERVATGMMHPRAWKDAEPGPEYRLINLA</sequence>
<keyword evidence="3" id="KW-1185">Reference proteome</keyword>
<gene>
    <name evidence="2" type="ORF">BDV36DRAFT_247215</name>
</gene>
<evidence type="ECO:0000313" key="2">
    <source>
        <dbReference type="EMBL" id="KAE8421641.1"/>
    </source>
</evidence>
<organism evidence="2 3">
    <name type="scientific">Aspergillus pseudocaelatus</name>
    <dbReference type="NCBI Taxonomy" id="1825620"/>
    <lineage>
        <taxon>Eukaryota</taxon>
        <taxon>Fungi</taxon>
        <taxon>Dikarya</taxon>
        <taxon>Ascomycota</taxon>
        <taxon>Pezizomycotina</taxon>
        <taxon>Eurotiomycetes</taxon>
        <taxon>Eurotiomycetidae</taxon>
        <taxon>Eurotiales</taxon>
        <taxon>Aspergillaceae</taxon>
        <taxon>Aspergillus</taxon>
        <taxon>Aspergillus subgen. Circumdati</taxon>
    </lineage>
</organism>
<accession>A0ABQ6WZ97</accession>
<dbReference type="EMBL" id="ML735699">
    <property type="protein sequence ID" value="KAE8421641.1"/>
    <property type="molecule type" value="Genomic_DNA"/>
</dbReference>
<evidence type="ECO:0000259" key="1">
    <source>
        <dbReference type="Pfam" id="PF06985"/>
    </source>
</evidence>